<evidence type="ECO:0000313" key="2">
    <source>
        <dbReference type="Proteomes" id="UP001060085"/>
    </source>
</evidence>
<accession>A0ACB9ZW21</accession>
<organism evidence="1 2">
    <name type="scientific">Catharanthus roseus</name>
    <name type="common">Madagascar periwinkle</name>
    <name type="synonym">Vinca rosea</name>
    <dbReference type="NCBI Taxonomy" id="4058"/>
    <lineage>
        <taxon>Eukaryota</taxon>
        <taxon>Viridiplantae</taxon>
        <taxon>Streptophyta</taxon>
        <taxon>Embryophyta</taxon>
        <taxon>Tracheophyta</taxon>
        <taxon>Spermatophyta</taxon>
        <taxon>Magnoliopsida</taxon>
        <taxon>eudicotyledons</taxon>
        <taxon>Gunneridae</taxon>
        <taxon>Pentapetalae</taxon>
        <taxon>asterids</taxon>
        <taxon>lamiids</taxon>
        <taxon>Gentianales</taxon>
        <taxon>Apocynaceae</taxon>
        <taxon>Rauvolfioideae</taxon>
        <taxon>Vinceae</taxon>
        <taxon>Catharanthinae</taxon>
        <taxon>Catharanthus</taxon>
    </lineage>
</organism>
<protein>
    <submittedName>
        <fullName evidence="1">Uncharacterized protein</fullName>
    </submittedName>
</protein>
<name>A0ACB9ZW21_CATRO</name>
<evidence type="ECO:0000313" key="1">
    <source>
        <dbReference type="EMBL" id="KAI5652549.1"/>
    </source>
</evidence>
<dbReference type="EMBL" id="CM044707">
    <property type="protein sequence ID" value="KAI5652549.1"/>
    <property type="molecule type" value="Genomic_DNA"/>
</dbReference>
<dbReference type="Proteomes" id="UP001060085">
    <property type="component" value="Linkage Group LG07"/>
</dbReference>
<proteinExistence type="predicted"/>
<comment type="caution">
    <text evidence="1">The sequence shown here is derived from an EMBL/GenBank/DDBJ whole genome shotgun (WGS) entry which is preliminary data.</text>
</comment>
<reference evidence="2" key="1">
    <citation type="journal article" date="2023" name="Nat. Plants">
        <title>Single-cell RNA sequencing provides a high-resolution roadmap for understanding the multicellular compartmentation of specialized metabolism.</title>
        <authorList>
            <person name="Sun S."/>
            <person name="Shen X."/>
            <person name="Li Y."/>
            <person name="Li Y."/>
            <person name="Wang S."/>
            <person name="Li R."/>
            <person name="Zhang H."/>
            <person name="Shen G."/>
            <person name="Guo B."/>
            <person name="Wei J."/>
            <person name="Xu J."/>
            <person name="St-Pierre B."/>
            <person name="Chen S."/>
            <person name="Sun C."/>
        </authorList>
    </citation>
    <scope>NUCLEOTIDE SEQUENCE [LARGE SCALE GENOMIC DNA]</scope>
</reference>
<sequence>MSMGFSFTEEIGVRRKKTYNDESRHKRPEVWKIVILSFQLIKQRKFQSSHPSSKTPRTNWVSVMKSPPQLIDVLVQDDAFQENEDVKEGSSIDAMIEDVGPLVHESCSSEELDIVVETYLVHEEAENDETEIKWDSDEDADEDSDTQNIV</sequence>
<gene>
    <name evidence="1" type="ORF">M9H77_29736</name>
</gene>
<keyword evidence="2" id="KW-1185">Reference proteome</keyword>